<dbReference type="InterPro" id="IPR036513">
    <property type="entry name" value="STAS_dom_sf"/>
</dbReference>
<evidence type="ECO:0000313" key="2">
    <source>
        <dbReference type="EMBL" id="SFQ54980.1"/>
    </source>
</evidence>
<dbReference type="RefSeq" id="WP_093013271.1">
    <property type="nucleotide sequence ID" value="NZ_FOXV01000009.1"/>
</dbReference>
<keyword evidence="3" id="KW-1185">Reference proteome</keyword>
<evidence type="ECO:0000313" key="3">
    <source>
        <dbReference type="Proteomes" id="UP000243106"/>
    </source>
</evidence>
<dbReference type="AlphaFoldDB" id="A0A1I5ZEX8"/>
<proteinExistence type="predicted"/>
<dbReference type="Proteomes" id="UP000243106">
    <property type="component" value="Unassembled WGS sequence"/>
</dbReference>
<sequence length="96" mass="10048">MTQPIILPEKLDTAAASGLREVLMKTPAGPLSLDGRRVKMLGALGLQLLLAAQIRVRAEGHAFTLQASKELALDIETMGASGLLDASLTTVPGERA</sequence>
<accession>A0A1I5ZEX8</accession>
<protein>
    <submittedName>
        <fullName evidence="2">STAS domain-containing protein</fullName>
    </submittedName>
</protein>
<evidence type="ECO:0000259" key="1">
    <source>
        <dbReference type="Pfam" id="PF13466"/>
    </source>
</evidence>
<name>A0A1I5ZEX8_9RHOB</name>
<dbReference type="SUPFAM" id="SSF52091">
    <property type="entry name" value="SpoIIaa-like"/>
    <property type="match status" value="1"/>
</dbReference>
<organism evidence="2 3">
    <name type="scientific">Roseivivax halotolerans</name>
    <dbReference type="NCBI Taxonomy" id="93684"/>
    <lineage>
        <taxon>Bacteria</taxon>
        <taxon>Pseudomonadati</taxon>
        <taxon>Pseudomonadota</taxon>
        <taxon>Alphaproteobacteria</taxon>
        <taxon>Rhodobacterales</taxon>
        <taxon>Roseobacteraceae</taxon>
        <taxon>Roseivivax</taxon>
    </lineage>
</organism>
<feature type="domain" description="MlaB-like STAS" evidence="1">
    <location>
        <begin position="7"/>
        <end position="68"/>
    </location>
</feature>
<dbReference type="EMBL" id="FOXV01000009">
    <property type="protein sequence ID" value="SFQ54980.1"/>
    <property type="molecule type" value="Genomic_DNA"/>
</dbReference>
<dbReference type="Pfam" id="PF13466">
    <property type="entry name" value="STAS_2"/>
    <property type="match status" value="1"/>
</dbReference>
<dbReference type="InterPro" id="IPR058548">
    <property type="entry name" value="MlaB-like_STAS"/>
</dbReference>
<gene>
    <name evidence="2" type="ORF">SAMN05421853_109121</name>
</gene>
<dbReference type="STRING" id="93684.SAMN05421853_109121"/>
<reference evidence="3" key="1">
    <citation type="submission" date="2016-10" db="EMBL/GenBank/DDBJ databases">
        <authorList>
            <person name="Varghese N."/>
            <person name="Submissions S."/>
        </authorList>
    </citation>
    <scope>NUCLEOTIDE SEQUENCE [LARGE SCALE GENOMIC DNA]</scope>
    <source>
        <strain evidence="3">JCM 10271</strain>
    </source>
</reference>